<dbReference type="InterPro" id="IPR057670">
    <property type="entry name" value="SH3_retrovirus"/>
</dbReference>
<feature type="domain" description="Reverse transcriptase Ty1/copia-type" evidence="2">
    <location>
        <begin position="156"/>
        <end position="201"/>
    </location>
</feature>
<feature type="region of interest" description="Disordered" evidence="1">
    <location>
        <begin position="202"/>
        <end position="227"/>
    </location>
</feature>
<protein>
    <submittedName>
        <fullName evidence="4">Putative mitochondrial protein</fullName>
    </submittedName>
</protein>
<feature type="region of interest" description="Disordered" evidence="1">
    <location>
        <begin position="51"/>
        <end position="97"/>
    </location>
</feature>
<sequence length="530" mass="58534">MGVSKESKAYRLYDPIAKKIVINRDVVFEEDKSWDWDKSYKEQVVAMLEWGDNEKNVAANNEGEAKSEDGSSAEEVGVVSPNLVDEESSPRSNEGRVRRPPVWMRDYEMGEGLSEEEDETNLALFASGDPFYFEKAVKSAKWRAAMDSEIKSIEKNDTWVLIDLPVGAKKIGVKWIYKTKLNEHGEVDKYKARLVAEGYTTNTKGVDGHGQPSNLPTISSPPPSSLSPATPMGFEPVTLALIPLVGPQVLPTLLKAIAVRKGAYPNLIVHSPNTRGVDGHGQPSDLPTKLQINELDLICFVPDPLGLGMGFLLALLRSFRISGVVPHHMPVQHIPNFGHAERHSRAPNLGGLHGVHDQHPNIIHALHVNLFLEEFVVFFIICVQVLKEGFGGGGYEDIERDEGGVESGMTWDLNGGFEREFRWRIAGMVGCEGYVCMVPIHVDMRVERIDRVVSKSGLKNGFNGVDKWRNESSRGDDLDDEADSSLYFTFSSSVTFTTSLSFSATDLLPLSQPPVLSHQLSFCSAMSPLS</sequence>
<evidence type="ECO:0000259" key="3">
    <source>
        <dbReference type="Pfam" id="PF25597"/>
    </source>
</evidence>
<evidence type="ECO:0000313" key="5">
    <source>
        <dbReference type="Proteomes" id="UP000288805"/>
    </source>
</evidence>
<dbReference type="EMBL" id="QGNW01000769">
    <property type="protein sequence ID" value="RVW62527.1"/>
    <property type="molecule type" value="Genomic_DNA"/>
</dbReference>
<evidence type="ECO:0000256" key="1">
    <source>
        <dbReference type="SAM" id="MobiDB-lite"/>
    </source>
</evidence>
<organism evidence="4 5">
    <name type="scientific">Vitis vinifera</name>
    <name type="common">Grape</name>
    <dbReference type="NCBI Taxonomy" id="29760"/>
    <lineage>
        <taxon>Eukaryota</taxon>
        <taxon>Viridiplantae</taxon>
        <taxon>Streptophyta</taxon>
        <taxon>Embryophyta</taxon>
        <taxon>Tracheophyta</taxon>
        <taxon>Spermatophyta</taxon>
        <taxon>Magnoliopsida</taxon>
        <taxon>eudicotyledons</taxon>
        <taxon>Gunneridae</taxon>
        <taxon>Pentapetalae</taxon>
        <taxon>rosids</taxon>
        <taxon>Vitales</taxon>
        <taxon>Vitaceae</taxon>
        <taxon>Viteae</taxon>
        <taxon>Vitis</taxon>
    </lineage>
</organism>
<dbReference type="Proteomes" id="UP000288805">
    <property type="component" value="Unassembled WGS sequence"/>
</dbReference>
<name>A0A438FRF5_VITVI</name>
<accession>A0A438FRF5</accession>
<dbReference type="AlphaFoldDB" id="A0A438FRF5"/>
<dbReference type="Pfam" id="PF25597">
    <property type="entry name" value="SH3_retrovirus"/>
    <property type="match status" value="1"/>
</dbReference>
<comment type="caution">
    <text evidence="4">The sequence shown here is derived from an EMBL/GenBank/DDBJ whole genome shotgun (WGS) entry which is preliminary data.</text>
</comment>
<dbReference type="InterPro" id="IPR013103">
    <property type="entry name" value="RVT_2"/>
</dbReference>
<proteinExistence type="predicted"/>
<evidence type="ECO:0000313" key="4">
    <source>
        <dbReference type="EMBL" id="RVW62527.1"/>
    </source>
</evidence>
<reference evidence="4 5" key="1">
    <citation type="journal article" date="2018" name="PLoS Genet.">
        <title>Population sequencing reveals clonal diversity and ancestral inbreeding in the grapevine cultivar Chardonnay.</title>
        <authorList>
            <person name="Roach M.J."/>
            <person name="Johnson D.L."/>
            <person name="Bohlmann J."/>
            <person name="van Vuuren H.J."/>
            <person name="Jones S.J."/>
            <person name="Pretorius I.S."/>
            <person name="Schmidt S.A."/>
            <person name="Borneman A.R."/>
        </authorList>
    </citation>
    <scope>NUCLEOTIDE SEQUENCE [LARGE SCALE GENOMIC DNA]</scope>
    <source>
        <strain evidence="5">cv. Chardonnay</strain>
        <tissue evidence="4">Leaf</tissue>
    </source>
</reference>
<evidence type="ECO:0000259" key="2">
    <source>
        <dbReference type="Pfam" id="PF07727"/>
    </source>
</evidence>
<gene>
    <name evidence="4" type="primary">AtMg00820_114</name>
    <name evidence="4" type="ORF">CK203_062269</name>
</gene>
<dbReference type="Pfam" id="PF07727">
    <property type="entry name" value="RVT_2"/>
    <property type="match status" value="1"/>
</dbReference>
<feature type="domain" description="Retroviral polymerase SH3-like" evidence="3">
    <location>
        <begin position="1"/>
        <end position="41"/>
    </location>
</feature>